<dbReference type="EMBL" id="JACYFG010000036">
    <property type="protein sequence ID" value="MBD5780721.1"/>
    <property type="molecule type" value="Genomic_DNA"/>
</dbReference>
<dbReference type="AlphaFoldDB" id="A0A927IHZ2"/>
<feature type="domain" description="SHS2" evidence="7">
    <location>
        <begin position="7"/>
        <end position="194"/>
    </location>
</feature>
<comment type="subcellular location">
    <subcellularLocation>
        <location evidence="5">Cell membrane</location>
        <topology evidence="5">Peripheral membrane protein</topology>
        <orientation evidence="5">Cytoplasmic side</orientation>
    </subcellularLocation>
    <text evidence="5">Localizes to the Z ring in an FtsZ-dependent manner. Targeted to the membrane through a conserved C-terminal amphipathic helix.</text>
</comment>
<dbReference type="SMART" id="SM00842">
    <property type="entry name" value="FtsA"/>
    <property type="match status" value="1"/>
</dbReference>
<organism evidence="8 9">
    <name type="scientific">Pelagicoccus enzymogenes</name>
    <dbReference type="NCBI Taxonomy" id="2773457"/>
    <lineage>
        <taxon>Bacteria</taxon>
        <taxon>Pseudomonadati</taxon>
        <taxon>Verrucomicrobiota</taxon>
        <taxon>Opitutia</taxon>
        <taxon>Puniceicoccales</taxon>
        <taxon>Pelagicoccaceae</taxon>
        <taxon>Pelagicoccus</taxon>
    </lineage>
</organism>
<dbReference type="InterPro" id="IPR020823">
    <property type="entry name" value="Cell_div_FtsA"/>
</dbReference>
<dbReference type="NCBIfam" id="TIGR01174">
    <property type="entry name" value="ftsA"/>
    <property type="match status" value="1"/>
</dbReference>
<comment type="similarity">
    <text evidence="5 6">Belongs to the FtsA/MreB family.</text>
</comment>
<dbReference type="RefSeq" id="WP_191617816.1">
    <property type="nucleotide sequence ID" value="NZ_JACYFG010000036.1"/>
</dbReference>
<evidence type="ECO:0000313" key="9">
    <source>
        <dbReference type="Proteomes" id="UP000622317"/>
    </source>
</evidence>
<gene>
    <name evidence="5 8" type="primary">ftsA</name>
    <name evidence="8" type="ORF">IEN85_14570</name>
</gene>
<dbReference type="InterPro" id="IPR003494">
    <property type="entry name" value="SHS2_FtsA"/>
</dbReference>
<evidence type="ECO:0000256" key="1">
    <source>
        <dbReference type="ARBA" id="ARBA00022475"/>
    </source>
</evidence>
<keyword evidence="9" id="KW-1185">Reference proteome</keyword>
<dbReference type="CDD" id="cd24048">
    <property type="entry name" value="ASKHA_NBD_FtsA"/>
    <property type="match status" value="1"/>
</dbReference>
<dbReference type="GO" id="GO:0032153">
    <property type="term" value="C:cell division site"/>
    <property type="evidence" value="ECO:0007669"/>
    <property type="project" value="UniProtKB-UniRule"/>
</dbReference>
<dbReference type="Pfam" id="PF02491">
    <property type="entry name" value="SHS2_FTSA"/>
    <property type="match status" value="1"/>
</dbReference>
<evidence type="ECO:0000256" key="3">
    <source>
        <dbReference type="ARBA" id="ARBA00023136"/>
    </source>
</evidence>
<protein>
    <recommendedName>
        <fullName evidence="5 6">Cell division protein FtsA</fullName>
    </recommendedName>
</protein>
<dbReference type="Pfam" id="PF14450">
    <property type="entry name" value="FtsA"/>
    <property type="match status" value="1"/>
</dbReference>
<keyword evidence="2 5" id="KW-0132">Cell division</keyword>
<keyword evidence="3 5" id="KW-0472">Membrane</keyword>
<dbReference type="InterPro" id="IPR050696">
    <property type="entry name" value="FtsA/MreB"/>
</dbReference>
<dbReference type="PANTHER" id="PTHR32432:SF4">
    <property type="entry name" value="CELL DIVISION PROTEIN FTSA"/>
    <property type="match status" value="1"/>
</dbReference>
<evidence type="ECO:0000313" key="8">
    <source>
        <dbReference type="EMBL" id="MBD5780721.1"/>
    </source>
</evidence>
<dbReference type="HAMAP" id="MF_02033">
    <property type="entry name" value="FtsA"/>
    <property type="match status" value="1"/>
</dbReference>
<dbReference type="GO" id="GO:0043093">
    <property type="term" value="P:FtsZ-dependent cytokinesis"/>
    <property type="evidence" value="ECO:0007669"/>
    <property type="project" value="UniProtKB-UniRule"/>
</dbReference>
<dbReference type="SUPFAM" id="SSF53067">
    <property type="entry name" value="Actin-like ATPase domain"/>
    <property type="match status" value="2"/>
</dbReference>
<evidence type="ECO:0000256" key="5">
    <source>
        <dbReference type="HAMAP-Rule" id="MF_02033"/>
    </source>
</evidence>
<evidence type="ECO:0000256" key="4">
    <source>
        <dbReference type="ARBA" id="ARBA00023306"/>
    </source>
</evidence>
<dbReference type="Proteomes" id="UP000622317">
    <property type="component" value="Unassembled WGS sequence"/>
</dbReference>
<dbReference type="InterPro" id="IPR043129">
    <property type="entry name" value="ATPase_NBD"/>
</dbReference>
<accession>A0A927IHZ2</accession>
<name>A0A927IHZ2_9BACT</name>
<dbReference type="GO" id="GO:0009898">
    <property type="term" value="C:cytoplasmic side of plasma membrane"/>
    <property type="evidence" value="ECO:0007669"/>
    <property type="project" value="UniProtKB-UniRule"/>
</dbReference>
<proteinExistence type="inferred from homology"/>
<dbReference type="PIRSF" id="PIRSF003101">
    <property type="entry name" value="FtsA"/>
    <property type="match status" value="1"/>
</dbReference>
<evidence type="ECO:0000259" key="7">
    <source>
        <dbReference type="SMART" id="SM00842"/>
    </source>
</evidence>
<keyword evidence="4 5" id="KW-0131">Cell cycle</keyword>
<evidence type="ECO:0000256" key="2">
    <source>
        <dbReference type="ARBA" id="ARBA00022618"/>
    </source>
</evidence>
<reference evidence="8" key="1">
    <citation type="submission" date="2020-09" db="EMBL/GenBank/DDBJ databases">
        <title>Pelagicoccus enzymogenes sp. nov. with an EPS production, isolated from marine sediment.</title>
        <authorList>
            <person name="Feng X."/>
        </authorList>
    </citation>
    <scope>NUCLEOTIDE SEQUENCE</scope>
    <source>
        <strain evidence="8">NFK12</strain>
    </source>
</reference>
<dbReference type="PANTHER" id="PTHR32432">
    <property type="entry name" value="CELL DIVISION PROTEIN FTSA-RELATED"/>
    <property type="match status" value="1"/>
</dbReference>
<evidence type="ECO:0000256" key="6">
    <source>
        <dbReference type="PIRNR" id="PIRNR003101"/>
    </source>
</evidence>
<comment type="subunit">
    <text evidence="5">Self-interacts. Interacts with FtsZ.</text>
</comment>
<dbReference type="Gene3D" id="3.30.420.40">
    <property type="match status" value="1"/>
</dbReference>
<keyword evidence="1 5" id="KW-1003">Cell membrane</keyword>
<comment type="caution">
    <text evidence="8">The sequence shown here is derived from an EMBL/GenBank/DDBJ whole genome shotgun (WGS) entry which is preliminary data.</text>
</comment>
<comment type="function">
    <text evidence="5 6">Cell division protein that is involved in the assembly of the Z ring. May serve as a membrane anchor for the Z ring.</text>
</comment>
<sequence>MYKTKVIAGVDIGTSKVTVLLGEIHEGRKLNVIGLGQSSSKGLLKGEIVDYHLASDCVHAAILAAESQAGVSIDGVYLAQTGGHIEGFPSEASVNITDPDGRVQQEDVEQACSLAQGRELPENRTTIHHLRRPYRLDGRSVESPVGMEGERLEVGYWTMHGDSRKIGDAIHIINGFNLHVDDIVLAGLASSAAVATADQKKSGVLVIDLGRGTTDYALFLDGRCIKAGCLPIGGDHISNDLSIGLRMRLKQAESLKLRYGSAIVEHKDKTEKVWLNNDFEIGDRPIPLWSIEKIIELRVSEIFEVVRKKLGAQFVPERISSGVIISGGTSKLANIDQCAENVFGIQAHVGDNAAMASGELKDSQYSTALGLLHYGLQYQSEKSYAKHRQSSIFGRLKSLFQKA</sequence>